<dbReference type="Gene3D" id="1.10.510.10">
    <property type="entry name" value="Transferase(Phosphotransferase) domain 1"/>
    <property type="match status" value="1"/>
</dbReference>
<evidence type="ECO:0000256" key="2">
    <source>
        <dbReference type="ARBA" id="ARBA00012513"/>
    </source>
</evidence>
<dbReference type="InterPro" id="IPR017441">
    <property type="entry name" value="Protein_kinase_ATP_BS"/>
</dbReference>
<accession>A0A1H3QQ65</accession>
<keyword evidence="12" id="KW-1185">Reference proteome</keyword>
<keyword evidence="4 7" id="KW-0547">Nucleotide-binding</keyword>
<evidence type="ECO:0000256" key="9">
    <source>
        <dbReference type="SAM" id="Phobius"/>
    </source>
</evidence>
<feature type="transmembrane region" description="Helical" evidence="9">
    <location>
        <begin position="336"/>
        <end position="357"/>
    </location>
</feature>
<dbReference type="Proteomes" id="UP000199632">
    <property type="component" value="Unassembled WGS sequence"/>
</dbReference>
<evidence type="ECO:0000256" key="8">
    <source>
        <dbReference type="SAM" id="MobiDB-lite"/>
    </source>
</evidence>
<keyword evidence="5 11" id="KW-0418">Kinase</keyword>
<evidence type="ECO:0000313" key="12">
    <source>
        <dbReference type="Proteomes" id="UP000199632"/>
    </source>
</evidence>
<dbReference type="SMART" id="SM00220">
    <property type="entry name" value="S_TKc"/>
    <property type="match status" value="1"/>
</dbReference>
<evidence type="ECO:0000256" key="3">
    <source>
        <dbReference type="ARBA" id="ARBA00022679"/>
    </source>
</evidence>
<evidence type="ECO:0000256" key="1">
    <source>
        <dbReference type="ARBA" id="ARBA00010886"/>
    </source>
</evidence>
<feature type="region of interest" description="Disordered" evidence="8">
    <location>
        <begin position="363"/>
        <end position="420"/>
    </location>
</feature>
<keyword evidence="6 7" id="KW-0067">ATP-binding</keyword>
<keyword evidence="9" id="KW-0812">Transmembrane</keyword>
<keyword evidence="9" id="KW-0472">Membrane</keyword>
<evidence type="ECO:0000256" key="6">
    <source>
        <dbReference type="ARBA" id="ARBA00022840"/>
    </source>
</evidence>
<dbReference type="PANTHER" id="PTHR43671:SF13">
    <property type="entry name" value="SERINE_THREONINE-PROTEIN KINASE NEK2"/>
    <property type="match status" value="1"/>
</dbReference>
<dbReference type="AlphaFoldDB" id="A0A1H3QQ65"/>
<dbReference type="CDD" id="cd14014">
    <property type="entry name" value="STKc_PknB_like"/>
    <property type="match status" value="1"/>
</dbReference>
<feature type="domain" description="Protein kinase" evidence="10">
    <location>
        <begin position="39"/>
        <end position="301"/>
    </location>
</feature>
<dbReference type="InterPro" id="IPR000719">
    <property type="entry name" value="Prot_kinase_dom"/>
</dbReference>
<organism evidence="11 12">
    <name type="scientific">Asanoa ishikariensis</name>
    <dbReference type="NCBI Taxonomy" id="137265"/>
    <lineage>
        <taxon>Bacteria</taxon>
        <taxon>Bacillati</taxon>
        <taxon>Actinomycetota</taxon>
        <taxon>Actinomycetes</taxon>
        <taxon>Micromonosporales</taxon>
        <taxon>Micromonosporaceae</taxon>
        <taxon>Asanoa</taxon>
    </lineage>
</organism>
<feature type="compositionally biased region" description="Pro residues" evidence="8">
    <location>
        <begin position="14"/>
        <end position="27"/>
    </location>
</feature>
<evidence type="ECO:0000259" key="10">
    <source>
        <dbReference type="PROSITE" id="PS50011"/>
    </source>
</evidence>
<dbReference type="EC" id="2.7.11.1" evidence="2"/>
<reference evidence="12" key="1">
    <citation type="submission" date="2016-10" db="EMBL/GenBank/DDBJ databases">
        <authorList>
            <person name="Varghese N."/>
            <person name="Submissions S."/>
        </authorList>
    </citation>
    <scope>NUCLEOTIDE SEQUENCE [LARGE SCALE GENOMIC DNA]</scope>
    <source>
        <strain evidence="12">DSM 44718</strain>
    </source>
</reference>
<dbReference type="EMBL" id="FNQB01000002">
    <property type="protein sequence ID" value="SDZ15191.1"/>
    <property type="molecule type" value="Genomic_DNA"/>
</dbReference>
<protein>
    <recommendedName>
        <fullName evidence="2">non-specific serine/threonine protein kinase</fullName>
        <ecNumber evidence="2">2.7.11.1</ecNumber>
    </recommendedName>
</protein>
<keyword evidence="11" id="KW-0723">Serine/threonine-protein kinase</keyword>
<dbReference type="InterPro" id="IPR011009">
    <property type="entry name" value="Kinase-like_dom_sf"/>
</dbReference>
<gene>
    <name evidence="11" type="ORF">SAMN05421684_3058</name>
</gene>
<dbReference type="GO" id="GO:0005524">
    <property type="term" value="F:ATP binding"/>
    <property type="evidence" value="ECO:0007669"/>
    <property type="project" value="UniProtKB-UniRule"/>
</dbReference>
<proteinExistence type="inferred from homology"/>
<sequence>MFDEYDCQVTSEPPKTPAPEPEPVPAPGKPCARVVGGCYELVEQIGAGASGTVWRARSQATGEQVAIKLLRDELVPQPKAVMRFVQERAILAALEHENIVPVRELLTIGESLGLVMELVPGGSAREVLRARGTLTPAEAATVMAAVADGLAHAHHLGVVHRDLKPDNILVGTPDALARDPQVRLTDFGIARVVDAPALTTTGALLGTPNYLAPEIINGARPSPASDMYAFGMVLFELLTGRPPYAGHTPRSVFRRHVETRPRRNPGIPDVLWKLIASCVDKNPSRRPEAASIGVALRTAALRLGATPALPKLPRLPMQSTLTARPWIPTQRRRAPAWHAITTVVTAFVLIAVALVAFEWPGPGNGSTADASRPTASPQSSAKAKGANPARGGDPVETAAAGLTANRMVKPQPATARASREAKVAPLPTAFGAAKCTGYQWKFLQPAFSNTCYATGPGVRISGGLRSKEVRADITLTLQDTAGRTVGTPHTCRGLVFGPELSERLCGPTTLTPPRGKRFVLVQSWRVYDNDGTAIRGEAKSAEFAY</sequence>
<feature type="binding site" evidence="7">
    <location>
        <position position="68"/>
    </location>
    <ligand>
        <name>ATP</name>
        <dbReference type="ChEBI" id="CHEBI:30616"/>
    </ligand>
</feature>
<comment type="similarity">
    <text evidence="1">Belongs to the protein kinase superfamily. NEK Ser/Thr protein kinase family. NIMA subfamily.</text>
</comment>
<feature type="region of interest" description="Disordered" evidence="8">
    <location>
        <begin position="1"/>
        <end position="27"/>
    </location>
</feature>
<dbReference type="PANTHER" id="PTHR43671">
    <property type="entry name" value="SERINE/THREONINE-PROTEIN KINASE NEK"/>
    <property type="match status" value="1"/>
</dbReference>
<dbReference type="InterPro" id="IPR050660">
    <property type="entry name" value="NEK_Ser/Thr_kinase"/>
</dbReference>
<dbReference type="PROSITE" id="PS00108">
    <property type="entry name" value="PROTEIN_KINASE_ST"/>
    <property type="match status" value="1"/>
</dbReference>
<dbReference type="Pfam" id="PF00069">
    <property type="entry name" value="Pkinase"/>
    <property type="match status" value="1"/>
</dbReference>
<name>A0A1H3QQ65_9ACTN</name>
<dbReference type="SUPFAM" id="SSF56112">
    <property type="entry name" value="Protein kinase-like (PK-like)"/>
    <property type="match status" value="1"/>
</dbReference>
<feature type="compositionally biased region" description="Polar residues" evidence="8">
    <location>
        <begin position="365"/>
        <end position="381"/>
    </location>
</feature>
<dbReference type="OrthoDB" id="308915at2"/>
<evidence type="ECO:0000256" key="7">
    <source>
        <dbReference type="PROSITE-ProRule" id="PRU10141"/>
    </source>
</evidence>
<dbReference type="STRING" id="137265.SAMN05421684_3058"/>
<keyword evidence="3" id="KW-0808">Transferase</keyword>
<dbReference type="PROSITE" id="PS00107">
    <property type="entry name" value="PROTEIN_KINASE_ATP"/>
    <property type="match status" value="1"/>
</dbReference>
<dbReference type="GO" id="GO:0004674">
    <property type="term" value="F:protein serine/threonine kinase activity"/>
    <property type="evidence" value="ECO:0007669"/>
    <property type="project" value="UniProtKB-KW"/>
</dbReference>
<evidence type="ECO:0000256" key="4">
    <source>
        <dbReference type="ARBA" id="ARBA00022741"/>
    </source>
</evidence>
<evidence type="ECO:0000256" key="5">
    <source>
        <dbReference type="ARBA" id="ARBA00022777"/>
    </source>
</evidence>
<keyword evidence="9" id="KW-1133">Transmembrane helix</keyword>
<dbReference type="InterPro" id="IPR008271">
    <property type="entry name" value="Ser/Thr_kinase_AS"/>
</dbReference>
<evidence type="ECO:0000313" key="11">
    <source>
        <dbReference type="EMBL" id="SDZ15191.1"/>
    </source>
</evidence>
<dbReference type="PROSITE" id="PS50011">
    <property type="entry name" value="PROTEIN_KINASE_DOM"/>
    <property type="match status" value="1"/>
</dbReference>